<dbReference type="Gene3D" id="3.30.70.330">
    <property type="match status" value="1"/>
</dbReference>
<proteinExistence type="predicted"/>
<dbReference type="GO" id="GO:0000398">
    <property type="term" value="P:mRNA splicing, via spliceosome"/>
    <property type="evidence" value="ECO:0007669"/>
    <property type="project" value="InterPro"/>
</dbReference>
<keyword evidence="4 5" id="KW-0862">Zinc</keyword>
<protein>
    <recommendedName>
        <fullName evidence="6">C3H1-type domain-containing protein</fullName>
    </recommendedName>
</protein>
<name>A0A8T2XYN5_POPDE</name>
<evidence type="ECO:0000256" key="3">
    <source>
        <dbReference type="ARBA" id="ARBA00022771"/>
    </source>
</evidence>
<dbReference type="PRINTS" id="PR01848">
    <property type="entry name" value="U2AUXFACTOR"/>
</dbReference>
<dbReference type="PROSITE" id="PS50103">
    <property type="entry name" value="ZF_C3H1"/>
    <property type="match status" value="1"/>
</dbReference>
<feature type="zinc finger region" description="C3H1-type" evidence="5">
    <location>
        <begin position="8"/>
        <end position="36"/>
    </location>
</feature>
<dbReference type="GO" id="GO:0003723">
    <property type="term" value="F:RNA binding"/>
    <property type="evidence" value="ECO:0007669"/>
    <property type="project" value="InterPro"/>
</dbReference>
<dbReference type="AlphaFoldDB" id="A0A8T2XYN5"/>
<sequence length="222" mass="25366">MASIFGTEKDRVNCAFYFKIRACRHGDRCSRLHTKPSFSRTLLLSNMYRRPDMITPGVDALGNTIDPRKIQQYFEVGNVYVRFREQERASNALKDLTGRFFPGRLIIVGFSPVTDFCEATCKQYEENVCNRGGYCKKKKWQGVETLIVWGQVVAKALDIGEDREGVNEAQYLGNVVRRDMLKLHSGTRQGNSIKMQLISCSVRMFIFSEYRVFSVACITVGD</sequence>
<dbReference type="EMBL" id="JACEGQ020000009">
    <property type="protein sequence ID" value="KAH8497932.1"/>
    <property type="molecule type" value="Genomic_DNA"/>
</dbReference>
<gene>
    <name evidence="7" type="ORF">H0E87_017007</name>
</gene>
<organism evidence="7 8">
    <name type="scientific">Populus deltoides</name>
    <name type="common">Eastern poplar</name>
    <name type="synonym">Eastern cottonwood</name>
    <dbReference type="NCBI Taxonomy" id="3696"/>
    <lineage>
        <taxon>Eukaryota</taxon>
        <taxon>Viridiplantae</taxon>
        <taxon>Streptophyta</taxon>
        <taxon>Embryophyta</taxon>
        <taxon>Tracheophyta</taxon>
        <taxon>Spermatophyta</taxon>
        <taxon>Magnoliopsida</taxon>
        <taxon>eudicotyledons</taxon>
        <taxon>Gunneridae</taxon>
        <taxon>Pentapetalae</taxon>
        <taxon>rosids</taxon>
        <taxon>fabids</taxon>
        <taxon>Malpighiales</taxon>
        <taxon>Salicaceae</taxon>
        <taxon>Saliceae</taxon>
        <taxon>Populus</taxon>
    </lineage>
</organism>
<evidence type="ECO:0000259" key="6">
    <source>
        <dbReference type="PROSITE" id="PS50103"/>
    </source>
</evidence>
<evidence type="ECO:0000313" key="7">
    <source>
        <dbReference type="EMBL" id="KAH8497932.1"/>
    </source>
</evidence>
<evidence type="ECO:0000256" key="4">
    <source>
        <dbReference type="ARBA" id="ARBA00022833"/>
    </source>
</evidence>
<reference evidence="7" key="1">
    <citation type="journal article" date="2021" name="J. Hered.">
        <title>Genome Assembly of Salicaceae Populus deltoides (Eastern Cottonwood) I-69 Based on Nanopore Sequencing and Hi-C Technologies.</title>
        <authorList>
            <person name="Bai S."/>
            <person name="Wu H."/>
            <person name="Zhang J."/>
            <person name="Pan Z."/>
            <person name="Zhao W."/>
            <person name="Li Z."/>
            <person name="Tong C."/>
        </authorList>
    </citation>
    <scope>NUCLEOTIDE SEQUENCE</scope>
    <source>
        <tissue evidence="7">Leaf</tissue>
    </source>
</reference>
<dbReference type="Proteomes" id="UP000807159">
    <property type="component" value="Chromosome 9"/>
</dbReference>
<keyword evidence="8" id="KW-1185">Reference proteome</keyword>
<dbReference type="SUPFAM" id="SSF54928">
    <property type="entry name" value="RNA-binding domain, RBD"/>
    <property type="match status" value="1"/>
</dbReference>
<keyword evidence="1 5" id="KW-0479">Metal-binding</keyword>
<dbReference type="InterPro" id="IPR035979">
    <property type="entry name" value="RBD_domain_sf"/>
</dbReference>
<comment type="caution">
    <text evidence="7">The sequence shown here is derived from an EMBL/GenBank/DDBJ whole genome shotgun (WGS) entry which is preliminary data.</text>
</comment>
<dbReference type="InterPro" id="IPR000571">
    <property type="entry name" value="Znf_CCCH"/>
</dbReference>
<dbReference type="Pfam" id="PF00642">
    <property type="entry name" value="zf-CCCH"/>
    <property type="match status" value="1"/>
</dbReference>
<keyword evidence="2" id="KW-0677">Repeat</keyword>
<keyword evidence="3 5" id="KW-0863">Zinc-finger</keyword>
<evidence type="ECO:0000256" key="5">
    <source>
        <dbReference type="PROSITE-ProRule" id="PRU00723"/>
    </source>
</evidence>
<dbReference type="GO" id="GO:0089701">
    <property type="term" value="C:U2AF complex"/>
    <property type="evidence" value="ECO:0007669"/>
    <property type="project" value="InterPro"/>
</dbReference>
<dbReference type="InterPro" id="IPR009145">
    <property type="entry name" value="U2AF_small"/>
</dbReference>
<dbReference type="InterPro" id="IPR012677">
    <property type="entry name" value="Nucleotide-bd_a/b_plait_sf"/>
</dbReference>
<feature type="domain" description="C3H1-type" evidence="6">
    <location>
        <begin position="8"/>
        <end position="36"/>
    </location>
</feature>
<accession>A0A8T2XYN5</accession>
<evidence type="ECO:0000256" key="2">
    <source>
        <dbReference type="ARBA" id="ARBA00022737"/>
    </source>
</evidence>
<dbReference type="GO" id="GO:0008270">
    <property type="term" value="F:zinc ion binding"/>
    <property type="evidence" value="ECO:0007669"/>
    <property type="project" value="UniProtKB-KW"/>
</dbReference>
<evidence type="ECO:0000256" key="1">
    <source>
        <dbReference type="ARBA" id="ARBA00022723"/>
    </source>
</evidence>
<dbReference type="PANTHER" id="PTHR12620">
    <property type="entry name" value="U2 SNRNP AUXILIARY FACTOR, SMALL SUBUNIT"/>
    <property type="match status" value="1"/>
</dbReference>
<evidence type="ECO:0000313" key="8">
    <source>
        <dbReference type="Proteomes" id="UP000807159"/>
    </source>
</evidence>